<evidence type="ECO:0000256" key="1">
    <source>
        <dbReference type="SAM" id="MobiDB-lite"/>
    </source>
</evidence>
<evidence type="ECO:0000313" key="3">
    <source>
        <dbReference type="Proteomes" id="UP000295388"/>
    </source>
</evidence>
<comment type="caution">
    <text evidence="2">The sequence shown here is derived from an EMBL/GenBank/DDBJ whole genome shotgun (WGS) entry which is preliminary data.</text>
</comment>
<keyword evidence="3" id="KW-1185">Reference proteome</keyword>
<dbReference type="AlphaFoldDB" id="A0A4R6IXK7"/>
<sequence length="81" mass="8392">MAAVSGGMDSQQSIVTGGGAMPANPDFRADSAAEAQGRLQTEAVQDLKGTVSQSLPRKAKQWFCDSPRRPGVECVKGAALT</sequence>
<protein>
    <submittedName>
        <fullName evidence="2">Uncharacterized protein</fullName>
    </submittedName>
</protein>
<evidence type="ECO:0000313" key="2">
    <source>
        <dbReference type="EMBL" id="TDO27483.1"/>
    </source>
</evidence>
<name>A0A4R6IXK7_9ACTN</name>
<reference evidence="2 3" key="1">
    <citation type="submission" date="2019-03" db="EMBL/GenBank/DDBJ databases">
        <title>Genomic Encyclopedia of Type Strains, Phase III (KMG-III): the genomes of soil and plant-associated and newly described type strains.</title>
        <authorList>
            <person name="Whitman W."/>
        </authorList>
    </citation>
    <scope>NUCLEOTIDE SEQUENCE [LARGE SCALE GENOMIC DNA]</scope>
    <source>
        <strain evidence="2 3">VKM Ac-2527</strain>
    </source>
</reference>
<organism evidence="2 3">
    <name type="scientific">Kribbella caucasensis</name>
    <dbReference type="NCBI Taxonomy" id="2512215"/>
    <lineage>
        <taxon>Bacteria</taxon>
        <taxon>Bacillati</taxon>
        <taxon>Actinomycetota</taxon>
        <taxon>Actinomycetes</taxon>
        <taxon>Propionibacteriales</taxon>
        <taxon>Kribbellaceae</taxon>
        <taxon>Kribbella</taxon>
    </lineage>
</organism>
<dbReference type="EMBL" id="SNWQ01000060">
    <property type="protein sequence ID" value="TDO27483.1"/>
    <property type="molecule type" value="Genomic_DNA"/>
</dbReference>
<feature type="region of interest" description="Disordered" evidence="1">
    <location>
        <begin position="1"/>
        <end position="35"/>
    </location>
</feature>
<accession>A0A4R6IXK7</accession>
<gene>
    <name evidence="2" type="ORF">EV643_1605</name>
</gene>
<proteinExistence type="predicted"/>
<dbReference type="Proteomes" id="UP000295388">
    <property type="component" value="Unassembled WGS sequence"/>
</dbReference>